<dbReference type="Proteomes" id="UP000826550">
    <property type="component" value="Chromosome"/>
</dbReference>
<dbReference type="InterPro" id="IPR053163">
    <property type="entry name" value="HTH-type_regulator_Rgg"/>
</dbReference>
<dbReference type="NCBIfam" id="TIGR01716">
    <property type="entry name" value="RGG_Cterm"/>
    <property type="match status" value="1"/>
</dbReference>
<name>A0ABX8W2S9_9LACO</name>
<dbReference type="Gene3D" id="1.10.260.40">
    <property type="entry name" value="lambda repressor-like DNA-binding domains"/>
    <property type="match status" value="1"/>
</dbReference>
<dbReference type="PANTHER" id="PTHR37038">
    <property type="entry name" value="TRANSCRIPTIONAL REGULATOR-RELATED"/>
    <property type="match status" value="1"/>
</dbReference>
<evidence type="ECO:0000259" key="1">
    <source>
        <dbReference type="PROSITE" id="PS50943"/>
    </source>
</evidence>
<evidence type="ECO:0000313" key="2">
    <source>
        <dbReference type="EMBL" id="QYN51985.1"/>
    </source>
</evidence>
<dbReference type="SMART" id="SM00530">
    <property type="entry name" value="HTH_XRE"/>
    <property type="match status" value="1"/>
</dbReference>
<gene>
    <name evidence="2" type="ORF">GYM71_00450</name>
</gene>
<dbReference type="CDD" id="cd00093">
    <property type="entry name" value="HTH_XRE"/>
    <property type="match status" value="1"/>
</dbReference>
<proteinExistence type="predicted"/>
<reference evidence="2 3" key="1">
    <citation type="submission" date="2020-01" db="EMBL/GenBank/DDBJ databases">
        <title>Vast differences in strain-level diversity in the gut microbiota of two closely related honey bee species.</title>
        <authorList>
            <person name="Ellegaard K.M."/>
            <person name="Suenami S."/>
            <person name="Miyazaki R."/>
            <person name="Engel P."/>
        </authorList>
    </citation>
    <scope>NUCLEOTIDE SEQUENCE [LARGE SCALE GENOMIC DNA]</scope>
    <source>
        <strain evidence="2 3">ESL0416</strain>
    </source>
</reference>
<dbReference type="EMBL" id="CP048268">
    <property type="protein sequence ID" value="QYN51985.1"/>
    <property type="molecule type" value="Genomic_DNA"/>
</dbReference>
<sequence>MTIGALLKQYRLENGKTQKEWAAGIVSPSYYSKVEQNKHRITAEDLIAVLRANQIGLWDFFQRLDDSEQQQFDEFKFVDHAINQAWYQNDQAKLKEIRQYVEDSTMANQDKWLLYLDAVEVEINNQPEKLSAEKRARLQEWLFDFTDFDETKLRVYINLMPFYDLDSNLLFSKKVIAKLQKSDKSRHQAELLGIIGNLLIDLIKAKRYEDTGWLIEAAAKVATRPELFFYKNILVLLENMVNYHFDHQDKYLEKCEWAIKNFTLIGMPEYGNEVDSFFRQYCD</sequence>
<dbReference type="InterPro" id="IPR001387">
    <property type="entry name" value="Cro/C1-type_HTH"/>
</dbReference>
<dbReference type="InterPro" id="IPR010982">
    <property type="entry name" value="Lambda_DNA-bd_dom_sf"/>
</dbReference>
<dbReference type="SUPFAM" id="SSF47413">
    <property type="entry name" value="lambda repressor-like DNA-binding domains"/>
    <property type="match status" value="1"/>
</dbReference>
<feature type="domain" description="HTH cro/C1-type" evidence="1">
    <location>
        <begin position="7"/>
        <end position="61"/>
    </location>
</feature>
<protein>
    <submittedName>
        <fullName evidence="2">Helix-turn-helix domain-containing protein</fullName>
    </submittedName>
</protein>
<dbReference type="Pfam" id="PF21259">
    <property type="entry name" value="Rgg_C"/>
    <property type="match status" value="1"/>
</dbReference>
<dbReference type="PANTHER" id="PTHR37038:SF12">
    <property type="entry name" value="TRANSCRIPTIONAL REGULATOR"/>
    <property type="match status" value="1"/>
</dbReference>
<dbReference type="Gene3D" id="1.25.40.400">
    <property type="match status" value="1"/>
</dbReference>
<keyword evidence="3" id="KW-1185">Reference proteome</keyword>
<dbReference type="RefSeq" id="WP_220220491.1">
    <property type="nucleotide sequence ID" value="NZ_CP048268.1"/>
</dbReference>
<evidence type="ECO:0000313" key="3">
    <source>
        <dbReference type="Proteomes" id="UP000826550"/>
    </source>
</evidence>
<dbReference type="PROSITE" id="PS50943">
    <property type="entry name" value="HTH_CROC1"/>
    <property type="match status" value="1"/>
</dbReference>
<dbReference type="Pfam" id="PF01381">
    <property type="entry name" value="HTH_3"/>
    <property type="match status" value="1"/>
</dbReference>
<organism evidence="2 3">
    <name type="scientific">Lactobacillus panisapium</name>
    <dbReference type="NCBI Taxonomy" id="2012495"/>
    <lineage>
        <taxon>Bacteria</taxon>
        <taxon>Bacillati</taxon>
        <taxon>Bacillota</taxon>
        <taxon>Bacilli</taxon>
        <taxon>Lactobacillales</taxon>
        <taxon>Lactobacillaceae</taxon>
        <taxon>Lactobacillus</taxon>
    </lineage>
</organism>
<accession>A0ABX8W2S9</accession>
<dbReference type="InterPro" id="IPR010057">
    <property type="entry name" value="Transcription_activator_Rgg_C"/>
</dbReference>